<protein>
    <submittedName>
        <fullName evidence="2">Uncharacterized protein</fullName>
    </submittedName>
</protein>
<proteinExistence type="predicted"/>
<comment type="caution">
    <text evidence="2">The sequence shown here is derived from an EMBL/GenBank/DDBJ whole genome shotgun (WGS) entry which is preliminary data.</text>
</comment>
<evidence type="ECO:0000313" key="3">
    <source>
        <dbReference type="Proteomes" id="UP001642483"/>
    </source>
</evidence>
<keyword evidence="1" id="KW-0732">Signal</keyword>
<organism evidence="2 3">
    <name type="scientific">Clavelina lepadiformis</name>
    <name type="common">Light-bulb sea squirt</name>
    <name type="synonym">Ascidia lepadiformis</name>
    <dbReference type="NCBI Taxonomy" id="159417"/>
    <lineage>
        <taxon>Eukaryota</taxon>
        <taxon>Metazoa</taxon>
        <taxon>Chordata</taxon>
        <taxon>Tunicata</taxon>
        <taxon>Ascidiacea</taxon>
        <taxon>Aplousobranchia</taxon>
        <taxon>Clavelinidae</taxon>
        <taxon>Clavelina</taxon>
    </lineage>
</organism>
<feature type="signal peptide" evidence="1">
    <location>
        <begin position="1"/>
        <end position="19"/>
    </location>
</feature>
<evidence type="ECO:0000313" key="2">
    <source>
        <dbReference type="EMBL" id="CAK8671782.1"/>
    </source>
</evidence>
<gene>
    <name evidence="2" type="ORF">CVLEPA_LOCUS820</name>
</gene>
<dbReference type="EMBL" id="CAWYQH010000001">
    <property type="protein sequence ID" value="CAK8671782.1"/>
    <property type="molecule type" value="Genomic_DNA"/>
</dbReference>
<accession>A0ABP0F0H0</accession>
<keyword evidence="3" id="KW-1185">Reference proteome</keyword>
<dbReference type="Proteomes" id="UP001642483">
    <property type="component" value="Unassembled WGS sequence"/>
</dbReference>
<reference evidence="2 3" key="1">
    <citation type="submission" date="2024-02" db="EMBL/GenBank/DDBJ databases">
        <authorList>
            <person name="Daric V."/>
            <person name="Darras S."/>
        </authorList>
    </citation>
    <scope>NUCLEOTIDE SEQUENCE [LARGE SCALE GENOMIC DNA]</scope>
</reference>
<name>A0ABP0F0H0_CLALP</name>
<evidence type="ECO:0000256" key="1">
    <source>
        <dbReference type="SAM" id="SignalP"/>
    </source>
</evidence>
<sequence>MKTCVVSFAFLCFVLSVNAVPQQVNIDLEKELATTAAANIEKSTSNTPPRKRIIFDCTPYCRYNVLTRSRDRCPFDRRRQLLCKICRYVLKCTPISSKMGP</sequence>
<feature type="chain" id="PRO_5046532729" evidence="1">
    <location>
        <begin position="20"/>
        <end position="101"/>
    </location>
</feature>